<dbReference type="InterPro" id="IPR041893">
    <property type="entry name" value="ArdA_dom3"/>
</dbReference>
<reference evidence="1" key="1">
    <citation type="journal article" date="2014" name="Int. J. Syst. Evol. Microbiol.">
        <title>Complete genome sequence of Corynebacterium casei LMG S-19264T (=DSM 44701T), isolated from a smear-ripened cheese.</title>
        <authorList>
            <consortium name="US DOE Joint Genome Institute (JGI-PGF)"/>
            <person name="Walter F."/>
            <person name="Albersmeier A."/>
            <person name="Kalinowski J."/>
            <person name="Ruckert C."/>
        </authorList>
    </citation>
    <scope>NUCLEOTIDE SEQUENCE</scope>
    <source>
        <strain evidence="1">CGMCC 1.15454</strain>
    </source>
</reference>
<dbReference type="Proteomes" id="UP000621492">
    <property type="component" value="Unassembled WGS sequence"/>
</dbReference>
<accession>A0A9W5TYM4</accession>
<dbReference type="AlphaFoldDB" id="A0A9W5TYM4"/>
<evidence type="ECO:0000313" key="1">
    <source>
        <dbReference type="EMBL" id="GGB47900.1"/>
    </source>
</evidence>
<evidence type="ECO:0000313" key="2">
    <source>
        <dbReference type="Proteomes" id="UP000621492"/>
    </source>
</evidence>
<name>A0A9W5TYM4_9BACI</name>
<dbReference type="InterPro" id="IPR009899">
    <property type="entry name" value="ArdA"/>
</dbReference>
<dbReference type="Gene3D" id="1.10.10.1190">
    <property type="entry name" value="Antirestriction protein ArdA, domain 3"/>
    <property type="match status" value="1"/>
</dbReference>
<keyword evidence="2" id="KW-1185">Reference proteome</keyword>
<proteinExistence type="predicted"/>
<dbReference type="Gene3D" id="3.10.20.480">
    <property type="entry name" value="Antirestriction protein ArdA, domain 1"/>
    <property type="match status" value="1"/>
</dbReference>
<dbReference type="Pfam" id="PF07275">
    <property type="entry name" value="ArdA"/>
    <property type="match status" value="1"/>
</dbReference>
<dbReference type="RefSeq" id="WP_188725335.1">
    <property type="nucleotide sequence ID" value="NZ_BMJD01000022.1"/>
</dbReference>
<gene>
    <name evidence="1" type="ORF">GCM10011409_26760</name>
</gene>
<reference evidence="1" key="2">
    <citation type="submission" date="2020-09" db="EMBL/GenBank/DDBJ databases">
        <authorList>
            <person name="Sun Q."/>
            <person name="Zhou Y."/>
        </authorList>
    </citation>
    <scope>NUCLEOTIDE SEQUENCE</scope>
    <source>
        <strain evidence="1">CGMCC 1.15454</strain>
    </source>
</reference>
<dbReference type="InterPro" id="IPR041895">
    <property type="entry name" value="ArdA_dom1"/>
</dbReference>
<sequence length="169" mass="20242">MRMQVFIVNLDRYKEDQIRGSWFEPPIDLEEMKERIGLDEEYKEYAIFDYDLPFEIDESTPVSEINRLCNMVQEMEGSPLYDALSEVQKHWFNNLEELLENQDKIIYYPDCDNLTDIAKFWLEESGITRLFGEVPFNLETYIDYEAIGRDFEMRGNFLITAHGIFEYLK</sequence>
<protein>
    <submittedName>
        <fullName evidence="1">Antirestriction protein ArdA</fullName>
    </submittedName>
</protein>
<dbReference type="EMBL" id="BMJD01000022">
    <property type="protein sequence ID" value="GGB47900.1"/>
    <property type="molecule type" value="Genomic_DNA"/>
</dbReference>
<organism evidence="1 2">
    <name type="scientific">Lentibacillus populi</name>
    <dbReference type="NCBI Taxonomy" id="1827502"/>
    <lineage>
        <taxon>Bacteria</taxon>
        <taxon>Bacillati</taxon>
        <taxon>Bacillota</taxon>
        <taxon>Bacilli</taxon>
        <taxon>Bacillales</taxon>
        <taxon>Bacillaceae</taxon>
        <taxon>Lentibacillus</taxon>
    </lineage>
</organism>
<comment type="caution">
    <text evidence="1">The sequence shown here is derived from an EMBL/GenBank/DDBJ whole genome shotgun (WGS) entry which is preliminary data.</text>
</comment>